<evidence type="ECO:0000313" key="2">
    <source>
        <dbReference type="EMBL" id="GHO59032.1"/>
    </source>
</evidence>
<organism evidence="2 3">
    <name type="scientific">Ktedonobacter robiniae</name>
    <dbReference type="NCBI Taxonomy" id="2778365"/>
    <lineage>
        <taxon>Bacteria</taxon>
        <taxon>Bacillati</taxon>
        <taxon>Chloroflexota</taxon>
        <taxon>Ktedonobacteria</taxon>
        <taxon>Ktedonobacterales</taxon>
        <taxon>Ktedonobacteraceae</taxon>
        <taxon>Ktedonobacter</taxon>
    </lineage>
</organism>
<evidence type="ECO:0000313" key="3">
    <source>
        <dbReference type="Proteomes" id="UP000654345"/>
    </source>
</evidence>
<dbReference type="Proteomes" id="UP000654345">
    <property type="component" value="Unassembled WGS sequence"/>
</dbReference>
<protein>
    <submittedName>
        <fullName evidence="2">Uncharacterized protein</fullName>
    </submittedName>
</protein>
<comment type="caution">
    <text evidence="2">The sequence shown here is derived from an EMBL/GenBank/DDBJ whole genome shotgun (WGS) entry which is preliminary data.</text>
</comment>
<name>A0ABQ3V254_9CHLR</name>
<keyword evidence="1" id="KW-0812">Transmembrane</keyword>
<feature type="transmembrane region" description="Helical" evidence="1">
    <location>
        <begin position="20"/>
        <end position="40"/>
    </location>
</feature>
<reference evidence="2 3" key="1">
    <citation type="journal article" date="2021" name="Int. J. Syst. Evol. Microbiol.">
        <title>Reticulibacter mediterranei gen. nov., sp. nov., within the new family Reticulibacteraceae fam. nov., and Ktedonospora formicarum gen. nov., sp. nov., Ktedonobacter robiniae sp. nov., Dictyobacter formicarum sp. nov. and Dictyobacter arantiisoli sp. nov., belonging to the class Ktedonobacteria.</title>
        <authorList>
            <person name="Yabe S."/>
            <person name="Zheng Y."/>
            <person name="Wang C.M."/>
            <person name="Sakai Y."/>
            <person name="Abe K."/>
            <person name="Yokota A."/>
            <person name="Donadio S."/>
            <person name="Cavaletti L."/>
            <person name="Monciardini P."/>
        </authorList>
    </citation>
    <scope>NUCLEOTIDE SEQUENCE [LARGE SCALE GENOMIC DNA]</scope>
    <source>
        <strain evidence="2 3">SOSP1-30</strain>
    </source>
</reference>
<evidence type="ECO:0000256" key="1">
    <source>
        <dbReference type="SAM" id="Phobius"/>
    </source>
</evidence>
<dbReference type="EMBL" id="BNJG01000003">
    <property type="protein sequence ID" value="GHO59032.1"/>
    <property type="molecule type" value="Genomic_DNA"/>
</dbReference>
<gene>
    <name evidence="2" type="ORF">KSB_75070</name>
</gene>
<dbReference type="RefSeq" id="WP_201375253.1">
    <property type="nucleotide sequence ID" value="NZ_BNJG01000003.1"/>
</dbReference>
<keyword evidence="3" id="KW-1185">Reference proteome</keyword>
<keyword evidence="1" id="KW-0472">Membrane</keyword>
<sequence>MVYATFTGSWISLVTSTQWSLWIGGIGLLSLIVGVLLYFVGQFNAGRQETDDQEIIAEVTDSAK</sequence>
<accession>A0ABQ3V254</accession>
<keyword evidence="1" id="KW-1133">Transmembrane helix</keyword>
<proteinExistence type="predicted"/>